<dbReference type="SUPFAM" id="SSF48371">
    <property type="entry name" value="ARM repeat"/>
    <property type="match status" value="2"/>
</dbReference>
<organism evidence="8">
    <name type="scientific">Sesamum latifolium</name>
    <dbReference type="NCBI Taxonomy" id="2727402"/>
    <lineage>
        <taxon>Eukaryota</taxon>
        <taxon>Viridiplantae</taxon>
        <taxon>Streptophyta</taxon>
        <taxon>Embryophyta</taxon>
        <taxon>Tracheophyta</taxon>
        <taxon>Spermatophyta</taxon>
        <taxon>Magnoliopsida</taxon>
        <taxon>eudicotyledons</taxon>
        <taxon>Gunneridae</taxon>
        <taxon>Pentapetalae</taxon>
        <taxon>asterids</taxon>
        <taxon>lamiids</taxon>
        <taxon>Lamiales</taxon>
        <taxon>Pedaliaceae</taxon>
        <taxon>Sesamum</taxon>
    </lineage>
</organism>
<evidence type="ECO:0000313" key="8">
    <source>
        <dbReference type="EMBL" id="KAL0421711.1"/>
    </source>
</evidence>
<dbReference type="InterPro" id="IPR003891">
    <property type="entry name" value="Initiation_fac_eIF4g_MI"/>
</dbReference>
<sequence>MASVILSALHMEILTAEHIVNGSVMLLESAEDTPFDILDASNELAFFLARAIMDDVLAPLNLEEIAHGLITYSCASCWEGDSQVLGGSTGWNVEDAKDKIQKLLEEYESGGVINEACQCIRDLAHAFFKNELQECFNEGLIIINQMTTGFNGIKDGLDDLARDILSAEDKFKFYLEHARGRGCSCHE</sequence>
<dbReference type="GO" id="GO:0005737">
    <property type="term" value="C:cytoplasm"/>
    <property type="evidence" value="ECO:0007669"/>
    <property type="project" value="UniProtKB-SubCell"/>
</dbReference>
<gene>
    <name evidence="8" type="ORF">Slati_3194000</name>
</gene>
<dbReference type="InterPro" id="IPR039778">
    <property type="entry name" value="PDCD4"/>
</dbReference>
<reference evidence="8" key="1">
    <citation type="submission" date="2020-06" db="EMBL/GenBank/DDBJ databases">
        <authorList>
            <person name="Li T."/>
            <person name="Hu X."/>
            <person name="Zhang T."/>
            <person name="Song X."/>
            <person name="Zhang H."/>
            <person name="Dai N."/>
            <person name="Sheng W."/>
            <person name="Hou X."/>
            <person name="Wei L."/>
        </authorList>
    </citation>
    <scope>NUCLEOTIDE SEQUENCE</scope>
    <source>
        <strain evidence="8">KEN1</strain>
        <tissue evidence="8">Leaf</tissue>
    </source>
</reference>
<dbReference type="GO" id="GO:0006417">
    <property type="term" value="P:regulation of translation"/>
    <property type="evidence" value="ECO:0007669"/>
    <property type="project" value="UniProtKB-KW"/>
</dbReference>
<keyword evidence="3" id="KW-0963">Cytoplasm</keyword>
<dbReference type="GO" id="GO:0045892">
    <property type="term" value="P:negative regulation of DNA-templated transcription"/>
    <property type="evidence" value="ECO:0007669"/>
    <property type="project" value="InterPro"/>
</dbReference>
<evidence type="ECO:0000256" key="4">
    <source>
        <dbReference type="ARBA" id="ARBA00022737"/>
    </source>
</evidence>
<dbReference type="PANTHER" id="PTHR12626">
    <property type="entry name" value="PROGRAMMED CELL DEATH 4"/>
    <property type="match status" value="1"/>
</dbReference>
<comment type="caution">
    <text evidence="8">The sequence shown here is derived from an EMBL/GenBank/DDBJ whole genome shotgun (WGS) entry which is preliminary data.</text>
</comment>
<name>A0AAW2UZY5_9LAMI</name>
<comment type="similarity">
    <text evidence="2">Belongs to the PDCD4 family.</text>
</comment>
<keyword evidence="4" id="KW-0677">Repeat</keyword>
<accession>A0AAW2UZY5</accession>
<keyword evidence="5" id="KW-0810">Translation regulation</keyword>
<evidence type="ECO:0000256" key="6">
    <source>
        <dbReference type="ARBA" id="ARBA00023242"/>
    </source>
</evidence>
<dbReference type="PROSITE" id="PS51366">
    <property type="entry name" value="MI"/>
    <property type="match status" value="1"/>
</dbReference>
<evidence type="ECO:0000259" key="7">
    <source>
        <dbReference type="PROSITE" id="PS51366"/>
    </source>
</evidence>
<evidence type="ECO:0000256" key="5">
    <source>
        <dbReference type="ARBA" id="ARBA00022845"/>
    </source>
</evidence>
<dbReference type="Pfam" id="PF02847">
    <property type="entry name" value="MA3"/>
    <property type="match status" value="2"/>
</dbReference>
<dbReference type="AlphaFoldDB" id="A0AAW2UZY5"/>
<dbReference type="PANTHER" id="PTHR12626:SF0">
    <property type="entry name" value="PROGRAMMED CELL DEATH PROTEIN 4"/>
    <property type="match status" value="1"/>
</dbReference>
<dbReference type="EMBL" id="JACGWN010000011">
    <property type="protein sequence ID" value="KAL0421711.1"/>
    <property type="molecule type" value="Genomic_DNA"/>
</dbReference>
<evidence type="ECO:0000256" key="2">
    <source>
        <dbReference type="ARBA" id="ARBA00005497"/>
    </source>
</evidence>
<keyword evidence="6" id="KW-0539">Nucleus</keyword>
<evidence type="ECO:0000256" key="1">
    <source>
        <dbReference type="ARBA" id="ARBA00004496"/>
    </source>
</evidence>
<reference evidence="8" key="2">
    <citation type="journal article" date="2024" name="Plant">
        <title>Genomic evolution and insights into agronomic trait innovations of Sesamum species.</title>
        <authorList>
            <person name="Miao H."/>
            <person name="Wang L."/>
            <person name="Qu L."/>
            <person name="Liu H."/>
            <person name="Sun Y."/>
            <person name="Le M."/>
            <person name="Wang Q."/>
            <person name="Wei S."/>
            <person name="Zheng Y."/>
            <person name="Lin W."/>
            <person name="Duan Y."/>
            <person name="Cao H."/>
            <person name="Xiong S."/>
            <person name="Wang X."/>
            <person name="Wei L."/>
            <person name="Li C."/>
            <person name="Ma Q."/>
            <person name="Ju M."/>
            <person name="Zhao R."/>
            <person name="Li G."/>
            <person name="Mu C."/>
            <person name="Tian Q."/>
            <person name="Mei H."/>
            <person name="Zhang T."/>
            <person name="Gao T."/>
            <person name="Zhang H."/>
        </authorList>
    </citation>
    <scope>NUCLEOTIDE SEQUENCE</scope>
    <source>
        <strain evidence="8">KEN1</strain>
    </source>
</reference>
<comment type="subcellular location">
    <subcellularLocation>
        <location evidence="1">Cytoplasm</location>
    </subcellularLocation>
</comment>
<protein>
    <submittedName>
        <fullName evidence="8">Ma3 domain-containing translation regulatory factor 1</fullName>
    </submittedName>
</protein>
<evidence type="ECO:0000256" key="3">
    <source>
        <dbReference type="ARBA" id="ARBA00022490"/>
    </source>
</evidence>
<dbReference type="Gene3D" id="1.25.40.180">
    <property type="match status" value="2"/>
</dbReference>
<dbReference type="InterPro" id="IPR016024">
    <property type="entry name" value="ARM-type_fold"/>
</dbReference>
<proteinExistence type="inferred from homology"/>
<feature type="domain" description="MI" evidence="7">
    <location>
        <begin position="1"/>
        <end position="67"/>
    </location>
</feature>